<evidence type="ECO:0000256" key="1">
    <source>
        <dbReference type="SAM" id="MobiDB-lite"/>
    </source>
</evidence>
<organism evidence="2 3">
    <name type="scientific">Streptomyces capitiformicae</name>
    <dbReference type="NCBI Taxonomy" id="2014920"/>
    <lineage>
        <taxon>Bacteria</taxon>
        <taxon>Bacillati</taxon>
        <taxon>Actinomycetota</taxon>
        <taxon>Actinomycetes</taxon>
        <taxon>Kitasatosporales</taxon>
        <taxon>Streptomycetaceae</taxon>
        <taxon>Streptomyces</taxon>
    </lineage>
</organism>
<reference evidence="2" key="1">
    <citation type="journal article" date="2014" name="Int. J. Syst. Evol. Microbiol.">
        <title>Complete genome sequence of Corynebacterium casei LMG S-19264T (=DSM 44701T), isolated from a smear-ripened cheese.</title>
        <authorList>
            <consortium name="US DOE Joint Genome Institute (JGI-PGF)"/>
            <person name="Walter F."/>
            <person name="Albersmeier A."/>
            <person name="Kalinowski J."/>
            <person name="Ruckert C."/>
        </authorList>
    </citation>
    <scope>NUCLEOTIDE SEQUENCE</scope>
    <source>
        <strain evidence="2">CGMCC 4.7403</strain>
    </source>
</reference>
<dbReference type="Proteomes" id="UP000603227">
    <property type="component" value="Unassembled WGS sequence"/>
</dbReference>
<gene>
    <name evidence="2" type="ORF">GCM10017771_87590</name>
</gene>
<sequence>MARQSWPASSSVPPDGDYLVTTTWRALLDATTTVGRDITPWVASVPRLARREIMARRYPLSAYLVRDSVQTDQGPQPGRKIIPSAVYSHGTESSTRTAFGYHIGMTMAEWACRTLMGLGPTTHAESAAPPGATPGWEKSSSLPDLFGTHPADSEVWLVEAKGGRWLRTPSRLKGAKQLDVGTLLPAPHHKVLCGTSLEQRLFMVIDVESEDHGADNSGAGTDDQAQDSDEMLLGLARARMMTYFTLASLPPALLRVTPVGRPEARQGLQHSDPLRLLERDSVSLPS</sequence>
<dbReference type="EMBL" id="BNAT01000059">
    <property type="protein sequence ID" value="GHE64216.1"/>
    <property type="molecule type" value="Genomic_DNA"/>
</dbReference>
<reference evidence="2" key="2">
    <citation type="submission" date="2020-09" db="EMBL/GenBank/DDBJ databases">
        <authorList>
            <person name="Sun Q."/>
            <person name="Zhou Y."/>
        </authorList>
    </citation>
    <scope>NUCLEOTIDE SEQUENCE</scope>
    <source>
        <strain evidence="2">CGMCC 4.7403</strain>
    </source>
</reference>
<evidence type="ECO:0000313" key="3">
    <source>
        <dbReference type="Proteomes" id="UP000603227"/>
    </source>
</evidence>
<feature type="region of interest" description="Disordered" evidence="1">
    <location>
        <begin position="122"/>
        <end position="144"/>
    </location>
</feature>
<evidence type="ECO:0000313" key="2">
    <source>
        <dbReference type="EMBL" id="GHE64216.1"/>
    </source>
</evidence>
<feature type="compositionally biased region" description="Basic and acidic residues" evidence="1">
    <location>
        <begin position="272"/>
        <end position="286"/>
    </location>
</feature>
<keyword evidence="3" id="KW-1185">Reference proteome</keyword>
<dbReference type="AlphaFoldDB" id="A0A919DPP4"/>
<dbReference type="RefSeq" id="WP_189787994.1">
    <property type="nucleotide sequence ID" value="NZ_BNAT01000059.1"/>
</dbReference>
<feature type="region of interest" description="Disordered" evidence="1">
    <location>
        <begin position="264"/>
        <end position="286"/>
    </location>
</feature>
<accession>A0A919DPP4</accession>
<comment type="caution">
    <text evidence="2">The sequence shown here is derived from an EMBL/GenBank/DDBJ whole genome shotgun (WGS) entry which is preliminary data.</text>
</comment>
<name>A0A919DPP4_9ACTN</name>
<protein>
    <submittedName>
        <fullName evidence="2">Uncharacterized protein</fullName>
    </submittedName>
</protein>
<proteinExistence type="predicted"/>